<proteinExistence type="predicted"/>
<protein>
    <submittedName>
        <fullName evidence="1">Uncharacterized protein</fullName>
    </submittedName>
</protein>
<dbReference type="EMBL" id="BLXT01007506">
    <property type="protein sequence ID" value="GFO39704.1"/>
    <property type="molecule type" value="Genomic_DNA"/>
</dbReference>
<comment type="caution">
    <text evidence="1">The sequence shown here is derived from an EMBL/GenBank/DDBJ whole genome shotgun (WGS) entry which is preliminary data.</text>
</comment>
<dbReference type="AlphaFoldDB" id="A0AAV4D6B4"/>
<evidence type="ECO:0000313" key="1">
    <source>
        <dbReference type="EMBL" id="GFO39704.1"/>
    </source>
</evidence>
<evidence type="ECO:0000313" key="2">
    <source>
        <dbReference type="Proteomes" id="UP000735302"/>
    </source>
</evidence>
<gene>
    <name evidence="1" type="ORF">PoB_006620900</name>
</gene>
<keyword evidence="2" id="KW-1185">Reference proteome</keyword>
<dbReference type="Proteomes" id="UP000735302">
    <property type="component" value="Unassembled WGS sequence"/>
</dbReference>
<reference evidence="1 2" key="1">
    <citation type="journal article" date="2021" name="Elife">
        <title>Chloroplast acquisition without the gene transfer in kleptoplastic sea slugs, Plakobranchus ocellatus.</title>
        <authorList>
            <person name="Maeda T."/>
            <person name="Takahashi S."/>
            <person name="Yoshida T."/>
            <person name="Shimamura S."/>
            <person name="Takaki Y."/>
            <person name="Nagai Y."/>
            <person name="Toyoda A."/>
            <person name="Suzuki Y."/>
            <person name="Arimoto A."/>
            <person name="Ishii H."/>
            <person name="Satoh N."/>
            <person name="Nishiyama T."/>
            <person name="Hasebe M."/>
            <person name="Maruyama T."/>
            <person name="Minagawa J."/>
            <person name="Obokata J."/>
            <person name="Shigenobu S."/>
        </authorList>
    </citation>
    <scope>NUCLEOTIDE SEQUENCE [LARGE SCALE GENOMIC DNA]</scope>
</reference>
<accession>A0AAV4D6B4</accession>
<sequence>MNEASVGSSVGHYLERGVGGTVDLDSEPALRGAWTILSRIRVPAPASGLEGVPESQRSPCCGLRIHENETIASNVRHENEMTRFKD</sequence>
<organism evidence="1 2">
    <name type="scientific">Plakobranchus ocellatus</name>
    <dbReference type="NCBI Taxonomy" id="259542"/>
    <lineage>
        <taxon>Eukaryota</taxon>
        <taxon>Metazoa</taxon>
        <taxon>Spiralia</taxon>
        <taxon>Lophotrochozoa</taxon>
        <taxon>Mollusca</taxon>
        <taxon>Gastropoda</taxon>
        <taxon>Heterobranchia</taxon>
        <taxon>Euthyneura</taxon>
        <taxon>Panpulmonata</taxon>
        <taxon>Sacoglossa</taxon>
        <taxon>Placobranchoidea</taxon>
        <taxon>Plakobranchidae</taxon>
        <taxon>Plakobranchus</taxon>
    </lineage>
</organism>
<name>A0AAV4D6B4_9GAST</name>